<keyword evidence="1" id="KW-0732">Signal</keyword>
<dbReference type="EMBL" id="AP024601">
    <property type="protein sequence ID" value="BCU80462.1"/>
    <property type="molecule type" value="Genomic_DNA"/>
</dbReference>
<dbReference type="Pfam" id="PF14285">
    <property type="entry name" value="DUF4367"/>
    <property type="match status" value="1"/>
</dbReference>
<dbReference type="SUPFAM" id="SSF89392">
    <property type="entry name" value="Prokaryotic lipoproteins and lipoprotein localization factors"/>
    <property type="match status" value="1"/>
</dbReference>
<dbReference type="AlphaFoldDB" id="A0A8D5ZM36"/>
<dbReference type="InterPro" id="IPR029046">
    <property type="entry name" value="LolA/LolB/LppX"/>
</dbReference>
<dbReference type="PROSITE" id="PS51257">
    <property type="entry name" value="PROKAR_LIPOPROTEIN"/>
    <property type="match status" value="1"/>
</dbReference>
<dbReference type="Proteomes" id="UP000677436">
    <property type="component" value="Chromosome"/>
</dbReference>
<feature type="signal peptide" evidence="1">
    <location>
        <begin position="1"/>
        <end position="26"/>
    </location>
</feature>
<evidence type="ECO:0000313" key="3">
    <source>
        <dbReference type="EMBL" id="BCU80462.1"/>
    </source>
</evidence>
<name>A0A8D5ZM36_9BACL</name>
<keyword evidence="4" id="KW-1185">Reference proteome</keyword>
<sequence>MRRIAWGVAALLLIMVVLTGCGQKNAADIVSDLSKRYEKMEGYTTKAKMTIHTGKTPQIYEVEVWYKQPNFYRVSLKNTKKDITQILLRNDDGVYVLTPHLNKSFRFQSDWPESSGQIYLYQSLINSIIDDQSRGFKAGSDGYQFDVRAKTNNQTLSRQRIWLNKDLYPTKAVLLNDQDQVMVEVTFDRFNTDPSFDKDAFDMNRNMNGLNEQTLPSMRHAQTDKNHHSEKEVEAMVPGYVPKGSQLVDEQTVVSMEGEVVIMRYQGRQPFTLTQKNPDAVQASAPMYGQPVDLGYTVGILLEGSEKKRLSWTHNNTEFELYGNLPVAEMVKIAQSVQDQPKK</sequence>
<evidence type="ECO:0000313" key="4">
    <source>
        <dbReference type="Proteomes" id="UP000677436"/>
    </source>
</evidence>
<evidence type="ECO:0000259" key="2">
    <source>
        <dbReference type="Pfam" id="PF14285"/>
    </source>
</evidence>
<dbReference type="KEGG" id="pabs:JIR001_02450"/>
<dbReference type="InterPro" id="IPR052944">
    <property type="entry name" value="Sporulation_related"/>
</dbReference>
<dbReference type="InterPro" id="IPR025377">
    <property type="entry name" value="DUF4367"/>
</dbReference>
<dbReference type="RefSeq" id="WP_212773837.1">
    <property type="nucleotide sequence ID" value="NZ_AP024601.1"/>
</dbReference>
<proteinExistence type="predicted"/>
<dbReference type="Gene3D" id="2.50.20.10">
    <property type="entry name" value="Lipoprotein localisation LolA/LolB/LppX"/>
    <property type="match status" value="1"/>
</dbReference>
<gene>
    <name evidence="3" type="primary">ydcC</name>
    <name evidence="3" type="ORF">JIR001_02450</name>
</gene>
<evidence type="ECO:0000256" key="1">
    <source>
        <dbReference type="SAM" id="SignalP"/>
    </source>
</evidence>
<accession>A0A8D5ZM36</accession>
<feature type="chain" id="PRO_5034313259" evidence="1">
    <location>
        <begin position="27"/>
        <end position="343"/>
    </location>
</feature>
<dbReference type="PANTHER" id="PTHR37507">
    <property type="entry name" value="SPORULATION PROTEIN YDCC"/>
    <property type="match status" value="1"/>
</dbReference>
<dbReference type="PANTHER" id="PTHR37507:SF2">
    <property type="entry name" value="SPORULATION PROTEIN YDCC"/>
    <property type="match status" value="1"/>
</dbReference>
<feature type="domain" description="DUF4367" evidence="2">
    <location>
        <begin position="237"/>
        <end position="337"/>
    </location>
</feature>
<reference evidence="3" key="1">
    <citation type="journal article" date="2013" name="Int. J. Syst. Evol. Microbiol.">
        <title>Polycladomyces abyssicola gen. nov., sp. nov., a thermophilic filamentous bacterium isolated from hemipelagic sediment.</title>
        <authorList>
            <person name="Tsubouchi T."/>
            <person name="Shimane Y."/>
            <person name="Mori K."/>
            <person name="Usui K."/>
            <person name="Hiraki T."/>
            <person name="Tame A."/>
            <person name="Uematsu K."/>
            <person name="Maruyama T."/>
            <person name="Hatada Y."/>
        </authorList>
    </citation>
    <scope>NUCLEOTIDE SEQUENCE</scope>
    <source>
        <strain evidence="3">JIR-001</strain>
    </source>
</reference>
<protein>
    <submittedName>
        <fullName evidence="3">Sporulation protein YdcC</fullName>
    </submittedName>
</protein>
<organism evidence="3 4">
    <name type="scientific">Polycladomyces abyssicola</name>
    <dbReference type="NCBI Taxonomy" id="1125966"/>
    <lineage>
        <taxon>Bacteria</taxon>
        <taxon>Bacillati</taxon>
        <taxon>Bacillota</taxon>
        <taxon>Bacilli</taxon>
        <taxon>Bacillales</taxon>
        <taxon>Thermoactinomycetaceae</taxon>
        <taxon>Polycladomyces</taxon>
    </lineage>
</organism>
<reference evidence="3" key="2">
    <citation type="journal article" date="2021" name="Microbiol. Resour. Announc.">
        <title>Complete Genome Sequence of Polycladomyces abyssicola JIR-001T, Isolated from Hemipelagic Sediment in Deep Seawater.</title>
        <authorList>
            <person name="Tsubouchi T."/>
            <person name="Kaneko Y."/>
        </authorList>
    </citation>
    <scope>NUCLEOTIDE SEQUENCE</scope>
    <source>
        <strain evidence="3">JIR-001</strain>
    </source>
</reference>